<feature type="region of interest" description="Disordered" evidence="1">
    <location>
        <begin position="203"/>
        <end position="268"/>
    </location>
</feature>
<organism evidence="2 3">
    <name type="scientific">Pocillopora damicornis</name>
    <name type="common">Cauliflower coral</name>
    <name type="synonym">Millepora damicornis</name>
    <dbReference type="NCBI Taxonomy" id="46731"/>
    <lineage>
        <taxon>Eukaryota</taxon>
        <taxon>Metazoa</taxon>
        <taxon>Cnidaria</taxon>
        <taxon>Anthozoa</taxon>
        <taxon>Hexacorallia</taxon>
        <taxon>Scleractinia</taxon>
        <taxon>Astrocoeniina</taxon>
        <taxon>Pocilloporidae</taxon>
        <taxon>Pocillopora</taxon>
    </lineage>
</organism>
<evidence type="ECO:0000313" key="3">
    <source>
        <dbReference type="Proteomes" id="UP000275408"/>
    </source>
</evidence>
<protein>
    <submittedName>
        <fullName evidence="2">Uncharacterized protein</fullName>
    </submittedName>
</protein>
<feature type="compositionally biased region" description="Polar residues" evidence="1">
    <location>
        <begin position="257"/>
        <end position="268"/>
    </location>
</feature>
<dbReference type="OrthoDB" id="10058314at2759"/>
<comment type="caution">
    <text evidence="2">The sequence shown here is derived from an EMBL/GenBank/DDBJ whole genome shotgun (WGS) entry which is preliminary data.</text>
</comment>
<proteinExistence type="predicted"/>
<evidence type="ECO:0000256" key="1">
    <source>
        <dbReference type="SAM" id="MobiDB-lite"/>
    </source>
</evidence>
<keyword evidence="3" id="KW-1185">Reference proteome</keyword>
<dbReference type="EMBL" id="RCHS01003539">
    <property type="protein sequence ID" value="RMX40963.1"/>
    <property type="molecule type" value="Genomic_DNA"/>
</dbReference>
<evidence type="ECO:0000313" key="2">
    <source>
        <dbReference type="EMBL" id="RMX40963.1"/>
    </source>
</evidence>
<dbReference type="AlphaFoldDB" id="A0A3M6THQ6"/>
<accession>A0A3M6THQ6</accession>
<feature type="region of interest" description="Disordered" evidence="1">
    <location>
        <begin position="1"/>
        <end position="24"/>
    </location>
</feature>
<dbReference type="Proteomes" id="UP000275408">
    <property type="component" value="Unassembled WGS sequence"/>
</dbReference>
<reference evidence="2 3" key="1">
    <citation type="journal article" date="2018" name="Sci. Rep.">
        <title>Comparative analysis of the Pocillopora damicornis genome highlights role of immune system in coral evolution.</title>
        <authorList>
            <person name="Cunning R."/>
            <person name="Bay R.A."/>
            <person name="Gillette P."/>
            <person name="Baker A.C."/>
            <person name="Traylor-Knowles N."/>
        </authorList>
    </citation>
    <scope>NUCLEOTIDE SEQUENCE [LARGE SCALE GENOMIC DNA]</scope>
    <source>
        <strain evidence="2">RSMAS</strain>
        <tissue evidence="2">Whole animal</tissue>
    </source>
</reference>
<dbReference type="PANTHER" id="PTHR47331">
    <property type="entry name" value="PHD-TYPE DOMAIN-CONTAINING PROTEIN"/>
    <property type="match status" value="1"/>
</dbReference>
<name>A0A3M6THQ6_POCDA</name>
<dbReference type="PANTHER" id="PTHR47331:SF4">
    <property type="entry name" value="PEPTIDASE S1 DOMAIN-CONTAINING PROTEIN"/>
    <property type="match status" value="1"/>
</dbReference>
<sequence length="268" mass="30403">MLPIREAASQDNNFAPERDKPTTHQEATFKQIQRASTLPSQELPVFKGSYFDYPTFIAAFNVMIEKKVDSEKDKLYFSSKYTSGKAHEVVKGFLTWDSDKGYEEASYKAKLQNWPQIVEGDSSGLQDLSDFRVRSERAMQSMKYMADLNSTRLPQEISTKLLLKSGSRWCCQARKERTVSFHNLEEFFKEADLANDPVFSPEVMKSNKNKAPDRKQVKRSQGANSFASFSTRTLPSESRGRPNAKQEPKQKVCVSSAAVTTHLTSVEN</sequence>
<gene>
    <name evidence="2" type="ORF">pdam_00014876</name>
</gene>
<feature type="compositionally biased region" description="Polar residues" evidence="1">
    <location>
        <begin position="219"/>
        <end position="236"/>
    </location>
</feature>
<feature type="compositionally biased region" description="Basic and acidic residues" evidence="1">
    <location>
        <begin position="238"/>
        <end position="250"/>
    </location>
</feature>